<dbReference type="EMBL" id="CM055754">
    <property type="protein sequence ID" value="KAJ7990712.1"/>
    <property type="molecule type" value="Genomic_DNA"/>
</dbReference>
<proteinExistence type="predicted"/>
<reference evidence="1" key="1">
    <citation type="submission" date="2021-05" db="EMBL/GenBank/DDBJ databases">
        <authorList>
            <person name="Pan Q."/>
            <person name="Jouanno E."/>
            <person name="Zahm M."/>
            <person name="Klopp C."/>
            <person name="Cabau C."/>
            <person name="Louis A."/>
            <person name="Berthelot C."/>
            <person name="Parey E."/>
            <person name="Roest Crollius H."/>
            <person name="Montfort J."/>
            <person name="Robinson-Rechavi M."/>
            <person name="Bouchez O."/>
            <person name="Lampietro C."/>
            <person name="Lopez Roques C."/>
            <person name="Donnadieu C."/>
            <person name="Postlethwait J."/>
            <person name="Bobe J."/>
            <person name="Dillon D."/>
            <person name="Chandos A."/>
            <person name="von Hippel F."/>
            <person name="Guiguen Y."/>
        </authorList>
    </citation>
    <scope>NUCLEOTIDE SEQUENCE</scope>
    <source>
        <strain evidence="1">YG-Jan2019</strain>
    </source>
</reference>
<gene>
    <name evidence="1" type="ORF">DPEC_G00289760</name>
</gene>
<evidence type="ECO:0000313" key="1">
    <source>
        <dbReference type="EMBL" id="KAJ7990712.1"/>
    </source>
</evidence>
<dbReference type="Proteomes" id="UP001157502">
    <property type="component" value="Chromosome 27"/>
</dbReference>
<organism evidence="1 2">
    <name type="scientific">Dallia pectoralis</name>
    <name type="common">Alaska blackfish</name>
    <dbReference type="NCBI Taxonomy" id="75939"/>
    <lineage>
        <taxon>Eukaryota</taxon>
        <taxon>Metazoa</taxon>
        <taxon>Chordata</taxon>
        <taxon>Craniata</taxon>
        <taxon>Vertebrata</taxon>
        <taxon>Euteleostomi</taxon>
        <taxon>Actinopterygii</taxon>
        <taxon>Neopterygii</taxon>
        <taxon>Teleostei</taxon>
        <taxon>Protacanthopterygii</taxon>
        <taxon>Esociformes</taxon>
        <taxon>Umbridae</taxon>
        <taxon>Dallia</taxon>
    </lineage>
</organism>
<accession>A0ACC2FH89</accession>
<name>A0ACC2FH89_DALPE</name>
<protein>
    <submittedName>
        <fullName evidence="1">Uncharacterized protein</fullName>
    </submittedName>
</protein>
<keyword evidence="2" id="KW-1185">Reference proteome</keyword>
<comment type="caution">
    <text evidence="1">The sequence shown here is derived from an EMBL/GenBank/DDBJ whole genome shotgun (WGS) entry which is preliminary data.</text>
</comment>
<sequence>MQGRTDNPLMNNLHDYCMADAPVISLGDPDLPHPPVTPSTTPSKPPAPKKLKSQRSLDLDSEGIVQKISAIFNTRMDSLEKSVERMISNNTLKIEGLKKTVDFACAEIRGVKDKLTHIDDRVKVAEKKASQMEQRITELENYSHRWNLRLYGVAENKEQNVRQEVIHICQTILPEHKAKLPDVIDSVHRLGQPKKDATKPRGIILQFGARIYRDAVWKAAKKSSFLQNNKLRFAEDLSPAVRERRMQLWPLVAKAREQGKAAYFVGGRAFANGAELFPDT</sequence>
<evidence type="ECO:0000313" key="2">
    <source>
        <dbReference type="Proteomes" id="UP001157502"/>
    </source>
</evidence>